<dbReference type="InterPro" id="IPR036890">
    <property type="entry name" value="HATPase_C_sf"/>
</dbReference>
<comment type="caution">
    <text evidence="12">The sequence shown here is derived from an EMBL/GenBank/DDBJ whole genome shotgun (WGS) entry which is preliminary data.</text>
</comment>
<evidence type="ECO:0000256" key="6">
    <source>
        <dbReference type="ARBA" id="ARBA00022679"/>
    </source>
</evidence>
<dbReference type="InterPro" id="IPR029016">
    <property type="entry name" value="GAF-like_dom_sf"/>
</dbReference>
<dbReference type="GO" id="GO:0009881">
    <property type="term" value="F:photoreceptor activity"/>
    <property type="evidence" value="ECO:0007669"/>
    <property type="project" value="UniProtKB-KW"/>
</dbReference>
<keyword evidence="9" id="KW-0675">Receptor</keyword>
<dbReference type="GO" id="GO:0006355">
    <property type="term" value="P:regulation of DNA-templated transcription"/>
    <property type="evidence" value="ECO:0007669"/>
    <property type="project" value="InterPro"/>
</dbReference>
<evidence type="ECO:0000256" key="1">
    <source>
        <dbReference type="ARBA" id="ARBA00000085"/>
    </source>
</evidence>
<evidence type="ECO:0000256" key="8">
    <source>
        <dbReference type="ARBA" id="ARBA00022991"/>
    </source>
</evidence>
<keyword evidence="5" id="KW-0716">Sensory transduction</keyword>
<dbReference type="InterPro" id="IPR003661">
    <property type="entry name" value="HisK_dim/P_dom"/>
</dbReference>
<evidence type="ECO:0000313" key="12">
    <source>
        <dbReference type="EMBL" id="RCS41173.1"/>
    </source>
</evidence>
<dbReference type="Pfam" id="PF02518">
    <property type="entry name" value="HATPase_c"/>
    <property type="match status" value="1"/>
</dbReference>
<dbReference type="PANTHER" id="PTHR42878:SF15">
    <property type="entry name" value="BACTERIOPHYTOCHROME"/>
    <property type="match status" value="1"/>
</dbReference>
<dbReference type="GO" id="GO:0009584">
    <property type="term" value="P:detection of visible light"/>
    <property type="evidence" value="ECO:0007669"/>
    <property type="project" value="InterPro"/>
</dbReference>
<evidence type="ECO:0000313" key="13">
    <source>
        <dbReference type="Proteomes" id="UP000253562"/>
    </source>
</evidence>
<evidence type="ECO:0000259" key="10">
    <source>
        <dbReference type="PROSITE" id="PS50046"/>
    </source>
</evidence>
<evidence type="ECO:0000256" key="5">
    <source>
        <dbReference type="ARBA" id="ARBA00022606"/>
    </source>
</evidence>
<dbReference type="Gene3D" id="3.30.450.20">
    <property type="entry name" value="PAS domain"/>
    <property type="match status" value="1"/>
</dbReference>
<dbReference type="Gene3D" id="3.30.565.10">
    <property type="entry name" value="Histidine kinase-like ATPase, C-terminal domain"/>
    <property type="match status" value="1"/>
</dbReference>
<feature type="domain" description="Phytochrome chromophore attachment site" evidence="10">
    <location>
        <begin position="154"/>
        <end position="312"/>
    </location>
</feature>
<dbReference type="Pfam" id="PF00360">
    <property type="entry name" value="PHY"/>
    <property type="match status" value="1"/>
</dbReference>
<dbReference type="RefSeq" id="WP_114372095.1">
    <property type="nucleotide sequence ID" value="NZ_QPEX01000045.1"/>
</dbReference>
<keyword evidence="6" id="KW-0808">Transferase</keyword>
<evidence type="ECO:0000256" key="4">
    <source>
        <dbReference type="ARBA" id="ARBA00022543"/>
    </source>
</evidence>
<dbReference type="SUPFAM" id="SSF55781">
    <property type="entry name" value="GAF domain-like"/>
    <property type="match status" value="2"/>
</dbReference>
<proteinExistence type="inferred from homology"/>
<dbReference type="Gene3D" id="3.30.450.40">
    <property type="match status" value="1"/>
</dbReference>
<dbReference type="InterPro" id="IPR001294">
    <property type="entry name" value="Phytochrome"/>
</dbReference>
<evidence type="ECO:0000256" key="7">
    <source>
        <dbReference type="ARBA" id="ARBA00022777"/>
    </source>
</evidence>
<dbReference type="Gene3D" id="3.30.450.270">
    <property type="match status" value="1"/>
</dbReference>
<accession>A0A368KMI1</accession>
<dbReference type="Proteomes" id="UP000253562">
    <property type="component" value="Unassembled WGS sequence"/>
</dbReference>
<dbReference type="Pfam" id="PF00512">
    <property type="entry name" value="HisKA"/>
    <property type="match status" value="1"/>
</dbReference>
<organism evidence="12 13">
    <name type="scientific">Bremerella cremea</name>
    <dbReference type="NCBI Taxonomy" id="1031537"/>
    <lineage>
        <taxon>Bacteria</taxon>
        <taxon>Pseudomonadati</taxon>
        <taxon>Planctomycetota</taxon>
        <taxon>Planctomycetia</taxon>
        <taxon>Pirellulales</taxon>
        <taxon>Pirellulaceae</taxon>
        <taxon>Bremerella</taxon>
    </lineage>
</organism>
<dbReference type="Pfam" id="PF08446">
    <property type="entry name" value="PAS_2"/>
    <property type="match status" value="1"/>
</dbReference>
<dbReference type="InterPro" id="IPR003594">
    <property type="entry name" value="HATPase_dom"/>
</dbReference>
<dbReference type="PROSITE" id="PS50109">
    <property type="entry name" value="HIS_KIN"/>
    <property type="match status" value="1"/>
</dbReference>
<dbReference type="EC" id="2.7.13.3" evidence="3"/>
<dbReference type="InterPro" id="IPR013654">
    <property type="entry name" value="PAS_2"/>
</dbReference>
<reference evidence="12 13" key="1">
    <citation type="submission" date="2018-07" db="EMBL/GenBank/DDBJ databases">
        <title>Comparative genomes isolates from brazilian mangrove.</title>
        <authorList>
            <person name="De Araujo J.E."/>
            <person name="Taketani R.G."/>
            <person name="Silva M.C.P."/>
            <person name="Lourenco M.V."/>
            <person name="Oliveira V.M."/>
            <person name="Andreote F.D."/>
        </authorList>
    </citation>
    <scope>NUCLEOTIDE SEQUENCE [LARGE SCALE GENOMIC DNA]</scope>
    <source>
        <strain evidence="12 13">HEX PRIS-MGV</strain>
    </source>
</reference>
<keyword evidence="7" id="KW-0418">Kinase</keyword>
<dbReference type="InterPro" id="IPR035965">
    <property type="entry name" value="PAS-like_dom_sf"/>
</dbReference>
<dbReference type="SMART" id="SM00387">
    <property type="entry name" value="HATPase_c"/>
    <property type="match status" value="1"/>
</dbReference>
<dbReference type="InterPro" id="IPR050351">
    <property type="entry name" value="BphY/WalK/GraS-like"/>
</dbReference>
<dbReference type="GO" id="GO:0000155">
    <property type="term" value="F:phosphorelay sensor kinase activity"/>
    <property type="evidence" value="ECO:0007669"/>
    <property type="project" value="InterPro"/>
</dbReference>
<dbReference type="PROSITE" id="PS50046">
    <property type="entry name" value="PHYTOCHROME_2"/>
    <property type="match status" value="1"/>
</dbReference>
<dbReference type="Pfam" id="PF01590">
    <property type="entry name" value="GAF"/>
    <property type="match status" value="1"/>
</dbReference>
<comment type="similarity">
    <text evidence="2">In the N-terminal section; belongs to the phytochrome family.</text>
</comment>
<keyword evidence="4" id="KW-0600">Photoreceptor protein</keyword>
<evidence type="ECO:0000256" key="2">
    <source>
        <dbReference type="ARBA" id="ARBA00006402"/>
    </source>
</evidence>
<dbReference type="GO" id="GO:0030295">
    <property type="term" value="F:protein kinase activator activity"/>
    <property type="evidence" value="ECO:0007669"/>
    <property type="project" value="TreeGrafter"/>
</dbReference>
<evidence type="ECO:0000256" key="9">
    <source>
        <dbReference type="ARBA" id="ARBA00023170"/>
    </source>
</evidence>
<dbReference type="CDD" id="cd00082">
    <property type="entry name" value="HisKA"/>
    <property type="match status" value="1"/>
</dbReference>
<dbReference type="OrthoDB" id="9766459at2"/>
<dbReference type="AlphaFoldDB" id="A0A368KMI1"/>
<dbReference type="GO" id="GO:0007234">
    <property type="term" value="P:osmosensory signaling via phosphorelay pathway"/>
    <property type="evidence" value="ECO:0007669"/>
    <property type="project" value="TreeGrafter"/>
</dbReference>
<protein>
    <recommendedName>
        <fullName evidence="3">histidine kinase</fullName>
        <ecNumber evidence="3">2.7.13.3</ecNumber>
    </recommendedName>
</protein>
<dbReference type="SMART" id="SM00388">
    <property type="entry name" value="HisKA"/>
    <property type="match status" value="1"/>
</dbReference>
<dbReference type="InterPro" id="IPR013515">
    <property type="entry name" value="Phytochrome_cen-reg"/>
</dbReference>
<sequence>MTKSEPNNTASSVDLTNCDREPIHLAGAVQPHGALLAFQLGDLTLRHASTNIPQWLGTMPEPGTPLASLLDDDSVLLLHKVATGLRAVVRPMQLRSRAGESQASLSAAAHVYKGMLIVELEQPRVANGTSKKPEELSLPLQLTKANQRLQQCLSLPELYQAITDEIRDMSGFDRVMLYRFAEDSHGEVIGESVVAGKEPFLGLHYPATDIPEQARRLYVLNTVRSIGDVNANPVPIVPSCHADAELPLDLSLSCFRAVSPIHIEYLQNMGVQASMSISIVIDNQLWGLIACHHYSAKPLLLEERAACEIMGLVAGNYLSARVQSEVNKERVRRRQHYHHVLDQITRITNIWQSVEKIWPDLREIVEASGLAVATDRKCHLIGSTPDTQTVQAIIKRLEARPEDATKIWSTHSLAESFPELSTQTVGAACGCLAVRLFAPDVNWLLFFRDEYVSEVTWAGNPEKSTIKSGDGVRLSPRKSFEEWKTTVHRQSRRWSLVDREMAEELHSGLMELLSLRAAELHRLNEELAKINADLDAFAYAASHDLREPLRGIKQTIFLLQHELGESINDATDSRLKSLSKLASRMDELVQGLLRLSRVGQANLEFEKVSLRELVEEAVEMVVGRPTPQGIEIVIAGETLLWADYLCLRELFTNLISNSLKYNTSEIKRLEIGVLEDHHLANSKETVLFVRDNGIGIALEAQQDVFQIFRRLHLPDQFGGGSGAGLTICKKIVDRHGGEIWIESEPGLGSTFLFTLEQVD</sequence>
<dbReference type="SMART" id="SM00065">
    <property type="entry name" value="GAF"/>
    <property type="match status" value="1"/>
</dbReference>
<evidence type="ECO:0000256" key="3">
    <source>
        <dbReference type="ARBA" id="ARBA00012438"/>
    </source>
</evidence>
<gene>
    <name evidence="12" type="ORF">DTL42_21620</name>
</gene>
<dbReference type="EMBL" id="QPEX01000045">
    <property type="protein sequence ID" value="RCS41173.1"/>
    <property type="molecule type" value="Genomic_DNA"/>
</dbReference>
<dbReference type="Gene3D" id="1.10.287.130">
    <property type="match status" value="1"/>
</dbReference>
<evidence type="ECO:0000259" key="11">
    <source>
        <dbReference type="PROSITE" id="PS50109"/>
    </source>
</evidence>
<dbReference type="InterPro" id="IPR043150">
    <property type="entry name" value="Phytochrome_PHY_sf"/>
</dbReference>
<keyword evidence="8" id="KW-0157">Chromophore</keyword>
<dbReference type="PANTHER" id="PTHR42878">
    <property type="entry name" value="TWO-COMPONENT HISTIDINE KINASE"/>
    <property type="match status" value="1"/>
</dbReference>
<name>A0A368KMI1_9BACT</name>
<dbReference type="SUPFAM" id="SSF55874">
    <property type="entry name" value="ATPase domain of HSP90 chaperone/DNA topoisomerase II/histidine kinase"/>
    <property type="match status" value="1"/>
</dbReference>
<comment type="catalytic activity">
    <reaction evidence="1">
        <text>ATP + protein L-histidine = ADP + protein N-phospho-L-histidine.</text>
        <dbReference type="EC" id="2.7.13.3"/>
    </reaction>
</comment>
<dbReference type="InterPro" id="IPR005467">
    <property type="entry name" value="His_kinase_dom"/>
</dbReference>
<dbReference type="InterPro" id="IPR016132">
    <property type="entry name" value="Phyto_chromo_attachment"/>
</dbReference>
<dbReference type="SUPFAM" id="SSF55785">
    <property type="entry name" value="PYP-like sensor domain (PAS domain)"/>
    <property type="match status" value="1"/>
</dbReference>
<dbReference type="PRINTS" id="PR01033">
    <property type="entry name" value="PHYTOCHROME"/>
</dbReference>
<dbReference type="InterPro" id="IPR036097">
    <property type="entry name" value="HisK_dim/P_sf"/>
</dbReference>
<dbReference type="SUPFAM" id="SSF47384">
    <property type="entry name" value="Homodimeric domain of signal transducing histidine kinase"/>
    <property type="match status" value="1"/>
</dbReference>
<dbReference type="GO" id="GO:0000156">
    <property type="term" value="F:phosphorelay response regulator activity"/>
    <property type="evidence" value="ECO:0007669"/>
    <property type="project" value="TreeGrafter"/>
</dbReference>
<feature type="domain" description="Histidine kinase" evidence="11">
    <location>
        <begin position="540"/>
        <end position="759"/>
    </location>
</feature>
<dbReference type="InterPro" id="IPR003018">
    <property type="entry name" value="GAF"/>
</dbReference>